<evidence type="ECO:0000256" key="1">
    <source>
        <dbReference type="ARBA" id="ARBA00005044"/>
    </source>
</evidence>
<evidence type="ECO:0000256" key="11">
    <source>
        <dbReference type="HAMAP-Rule" id="MF_00300"/>
    </source>
</evidence>
<dbReference type="GO" id="GO:0009423">
    <property type="term" value="P:chorismate biosynthetic process"/>
    <property type="evidence" value="ECO:0007669"/>
    <property type="project" value="UniProtKB-UniRule"/>
</dbReference>
<name>A0A833L1M0_UNCSA</name>
<dbReference type="GO" id="GO:0008652">
    <property type="term" value="P:amino acid biosynthetic process"/>
    <property type="evidence" value="ECO:0007669"/>
    <property type="project" value="UniProtKB-KW"/>
</dbReference>
<comment type="function">
    <text evidence="11">Catalyzes the anti-1,4-elimination of the C-3 phosphate and the C-6 proR hydrogen from 5-enolpyruvylshikimate-3-phosphate (EPSP) to yield chorismate, which is the branch point compound that serves as the starting substrate for the three terminal pathways of aromatic amino acid biosynthesis. This reaction introduces a second double bond into the aromatic ring system.</text>
</comment>
<evidence type="ECO:0000313" key="13">
    <source>
        <dbReference type="Proteomes" id="UP000488506"/>
    </source>
</evidence>
<feature type="binding site" evidence="11">
    <location>
        <position position="292"/>
    </location>
    <ligand>
        <name>FMN</name>
        <dbReference type="ChEBI" id="CHEBI:58210"/>
    </ligand>
</feature>
<dbReference type="PANTHER" id="PTHR21085">
    <property type="entry name" value="CHORISMATE SYNTHASE"/>
    <property type="match status" value="1"/>
</dbReference>
<comment type="subunit">
    <text evidence="11">Homotetramer.</text>
</comment>
<dbReference type="AlphaFoldDB" id="A0A833L1M0"/>
<evidence type="ECO:0000256" key="8">
    <source>
        <dbReference type="ARBA" id="ARBA00022857"/>
    </source>
</evidence>
<reference evidence="12 13" key="1">
    <citation type="submission" date="2019-12" db="EMBL/GenBank/DDBJ databases">
        <authorList>
            <person name="Wolfe R."/>
            <person name="Danczak R."/>
            <person name="Wilkins M."/>
        </authorList>
    </citation>
    <scope>NUCLEOTIDE SEQUENCE [LARGE SCALE GENOMIC DNA]</scope>
    <source>
        <strain evidence="12">X2_MaxBin.013</strain>
    </source>
</reference>
<keyword evidence="7 11" id="KW-0274">FAD</keyword>
<comment type="catalytic activity">
    <reaction evidence="11">
        <text>5-O-(1-carboxyvinyl)-3-phosphoshikimate = chorismate + phosphate</text>
        <dbReference type="Rhea" id="RHEA:21020"/>
        <dbReference type="ChEBI" id="CHEBI:29748"/>
        <dbReference type="ChEBI" id="CHEBI:43474"/>
        <dbReference type="ChEBI" id="CHEBI:57701"/>
        <dbReference type="EC" id="4.2.3.5"/>
    </reaction>
</comment>
<keyword evidence="8 11" id="KW-0521">NADP</keyword>
<accession>A0A833L1M0</accession>
<protein>
    <recommendedName>
        <fullName evidence="3 11">Chorismate synthase</fullName>
        <shortName evidence="11">CS</shortName>
        <ecNumber evidence="3 11">4.2.3.5</ecNumber>
    </recommendedName>
    <alternativeName>
        <fullName evidence="11">5-enolpyruvylshikimate-3-phosphate phospholyase</fullName>
    </alternativeName>
</protein>
<dbReference type="PANTHER" id="PTHR21085:SF0">
    <property type="entry name" value="CHORISMATE SYNTHASE"/>
    <property type="match status" value="1"/>
</dbReference>
<proteinExistence type="inferred from homology"/>
<comment type="caution">
    <text evidence="12">The sequence shown here is derived from an EMBL/GenBank/DDBJ whole genome shotgun (WGS) entry which is preliminary data.</text>
</comment>
<keyword evidence="5 11" id="KW-0285">Flavoprotein</keyword>
<evidence type="ECO:0000256" key="7">
    <source>
        <dbReference type="ARBA" id="ARBA00022827"/>
    </source>
</evidence>
<dbReference type="InterPro" id="IPR000453">
    <property type="entry name" value="Chorismate_synth"/>
</dbReference>
<comment type="cofactor">
    <cofactor evidence="11">
        <name>FMNH2</name>
        <dbReference type="ChEBI" id="CHEBI:57618"/>
    </cofactor>
    <text evidence="11">Reduced FMN (FMNH(2)).</text>
</comment>
<dbReference type="SUPFAM" id="SSF103263">
    <property type="entry name" value="Chorismate synthase, AroC"/>
    <property type="match status" value="1"/>
</dbReference>
<evidence type="ECO:0000256" key="10">
    <source>
        <dbReference type="ARBA" id="ARBA00023239"/>
    </source>
</evidence>
<evidence type="ECO:0000313" key="12">
    <source>
        <dbReference type="EMBL" id="KAF0134533.1"/>
    </source>
</evidence>
<evidence type="ECO:0000256" key="6">
    <source>
        <dbReference type="ARBA" id="ARBA00022643"/>
    </source>
</evidence>
<dbReference type="CDD" id="cd07304">
    <property type="entry name" value="Chorismate_synthase"/>
    <property type="match status" value="1"/>
</dbReference>
<dbReference type="GO" id="GO:0010181">
    <property type="term" value="F:FMN binding"/>
    <property type="evidence" value="ECO:0007669"/>
    <property type="project" value="TreeGrafter"/>
</dbReference>
<dbReference type="InterPro" id="IPR020541">
    <property type="entry name" value="Chorismate_synthase_CS"/>
</dbReference>
<evidence type="ECO:0000256" key="9">
    <source>
        <dbReference type="ARBA" id="ARBA00023141"/>
    </source>
</evidence>
<dbReference type="Pfam" id="PF01264">
    <property type="entry name" value="Chorismate_synt"/>
    <property type="match status" value="1"/>
</dbReference>
<dbReference type="GO" id="GO:0009073">
    <property type="term" value="P:aromatic amino acid family biosynthetic process"/>
    <property type="evidence" value="ECO:0007669"/>
    <property type="project" value="UniProtKB-KW"/>
</dbReference>
<feature type="binding site" evidence="11">
    <location>
        <position position="40"/>
    </location>
    <ligand>
        <name>NADP(+)</name>
        <dbReference type="ChEBI" id="CHEBI:58349"/>
    </ligand>
</feature>
<organism evidence="12 13">
    <name type="scientific">Candidatus Saganbacteria bacterium</name>
    <dbReference type="NCBI Taxonomy" id="2575572"/>
    <lineage>
        <taxon>Bacteria</taxon>
        <taxon>Bacillati</taxon>
        <taxon>Saganbacteria</taxon>
    </lineage>
</organism>
<dbReference type="Proteomes" id="UP000488506">
    <property type="component" value="Unassembled WGS sequence"/>
</dbReference>
<dbReference type="PIRSF" id="PIRSF001456">
    <property type="entry name" value="Chorismate_synth"/>
    <property type="match status" value="1"/>
</dbReference>
<feature type="binding site" evidence="11">
    <location>
        <position position="46"/>
    </location>
    <ligand>
        <name>NADP(+)</name>
        <dbReference type="ChEBI" id="CHEBI:58349"/>
    </ligand>
</feature>
<feature type="binding site" evidence="11">
    <location>
        <position position="251"/>
    </location>
    <ligand>
        <name>FMN</name>
        <dbReference type="ChEBI" id="CHEBI:58210"/>
    </ligand>
</feature>
<gene>
    <name evidence="11" type="primary">aroC</name>
    <name evidence="12" type="ORF">FD145_551</name>
</gene>
<comment type="similarity">
    <text evidence="2 11">Belongs to the chorismate synthase family.</text>
</comment>
<evidence type="ECO:0000256" key="4">
    <source>
        <dbReference type="ARBA" id="ARBA00022605"/>
    </source>
</evidence>
<dbReference type="Gene3D" id="3.60.150.10">
    <property type="entry name" value="Chorismate synthase AroC"/>
    <property type="match status" value="2"/>
</dbReference>
<comment type="caution">
    <text evidence="11">Lacks conserved residue(s) required for the propagation of feature annotation.</text>
</comment>
<dbReference type="GO" id="GO:0005829">
    <property type="term" value="C:cytosol"/>
    <property type="evidence" value="ECO:0007669"/>
    <property type="project" value="TreeGrafter"/>
</dbReference>
<dbReference type="EMBL" id="WPAF01000007">
    <property type="protein sequence ID" value="KAF0134533.1"/>
    <property type="molecule type" value="Genomic_DNA"/>
</dbReference>
<evidence type="ECO:0000256" key="2">
    <source>
        <dbReference type="ARBA" id="ARBA00008014"/>
    </source>
</evidence>
<feature type="binding site" evidence="11">
    <location>
        <begin position="116"/>
        <end position="118"/>
    </location>
    <ligand>
        <name>FMN</name>
        <dbReference type="ChEBI" id="CHEBI:58210"/>
    </ligand>
</feature>
<keyword evidence="10 11" id="KW-0456">Lyase</keyword>
<sequence length="343" mass="37175">MLRFITAGESHGKSLVAILDGMVANLPISEDEINIELQRRQQGYGRGDRMKIEADKAEIISGIRNGKTIGSPVSILIPNRSRDFFDTAFTTPRPGHADFAGANKYNQKDLRNILERASARETAARSAIGAICKKFLSIFNINVESSIIHIGGQKNFKSAIDKAKQAGDTVGGVFEIKVLNCPPGLGSYSQWDKRLSARLAQVIMSIPAIKGIEIGLGFDQAKLYGSEVHDEIIIKNGKISHKTNNAGGLEGGMTNGEPIVLRAAMKPISTLMKPLKSVDLKTKKPAFAHIERSDVCAVEAAAVVGEAMAAFEISNAMIEKFGGDSLEEIKANFTYYQKHISMV</sequence>
<keyword evidence="6 11" id="KW-0288">FMN</keyword>
<evidence type="ECO:0000256" key="3">
    <source>
        <dbReference type="ARBA" id="ARBA00013036"/>
    </source>
</evidence>
<dbReference type="PROSITE" id="PS00787">
    <property type="entry name" value="CHORISMATE_SYNTHASE_1"/>
    <property type="match status" value="1"/>
</dbReference>
<dbReference type="PROSITE" id="PS00789">
    <property type="entry name" value="CHORISMATE_SYNTHASE_3"/>
    <property type="match status" value="1"/>
</dbReference>
<keyword evidence="9 11" id="KW-0057">Aromatic amino acid biosynthesis</keyword>
<dbReference type="HAMAP" id="MF_00300">
    <property type="entry name" value="Chorismate_synth"/>
    <property type="match status" value="1"/>
</dbReference>
<dbReference type="GO" id="GO:0004107">
    <property type="term" value="F:chorismate synthase activity"/>
    <property type="evidence" value="ECO:0007669"/>
    <property type="project" value="UniProtKB-UniRule"/>
</dbReference>
<evidence type="ECO:0000256" key="5">
    <source>
        <dbReference type="ARBA" id="ARBA00022630"/>
    </source>
</evidence>
<dbReference type="UniPathway" id="UPA00053">
    <property type="reaction ID" value="UER00090"/>
</dbReference>
<feature type="binding site" evidence="11">
    <location>
        <begin position="266"/>
        <end position="270"/>
    </location>
    <ligand>
        <name>FMN</name>
        <dbReference type="ChEBI" id="CHEBI:58210"/>
    </ligand>
</feature>
<keyword evidence="4 11" id="KW-0028">Amino-acid biosynthesis</keyword>
<dbReference type="EC" id="4.2.3.5" evidence="3 11"/>
<dbReference type="InterPro" id="IPR035904">
    <property type="entry name" value="Chorismate_synth_AroC_sf"/>
</dbReference>
<comment type="pathway">
    <text evidence="1 11">Metabolic intermediate biosynthesis; chorismate biosynthesis; chorismate from D-erythrose 4-phosphate and phosphoenolpyruvate: step 7/7.</text>
</comment>